<evidence type="ECO:0000313" key="3">
    <source>
        <dbReference type="Proteomes" id="UP000192343"/>
    </source>
</evidence>
<dbReference type="InterPro" id="IPR005135">
    <property type="entry name" value="Endo/exonuclease/phosphatase"/>
</dbReference>
<evidence type="ECO:0000313" key="2">
    <source>
        <dbReference type="EMBL" id="ORC36966.1"/>
    </source>
</evidence>
<gene>
    <name evidence="2" type="ORF">B4O97_04900</name>
</gene>
<accession>A0A1Y1S0Z0</accession>
<dbReference type="EMBL" id="MWQY01000004">
    <property type="protein sequence ID" value="ORC36966.1"/>
    <property type="molecule type" value="Genomic_DNA"/>
</dbReference>
<dbReference type="Proteomes" id="UP000192343">
    <property type="component" value="Unassembled WGS sequence"/>
</dbReference>
<dbReference type="Pfam" id="PF03372">
    <property type="entry name" value="Exo_endo_phos"/>
    <property type="match status" value="1"/>
</dbReference>
<dbReference type="GO" id="GO:0003824">
    <property type="term" value="F:catalytic activity"/>
    <property type="evidence" value="ECO:0007669"/>
    <property type="project" value="InterPro"/>
</dbReference>
<evidence type="ECO:0000259" key="1">
    <source>
        <dbReference type="Pfam" id="PF03372"/>
    </source>
</evidence>
<proteinExistence type="predicted"/>
<dbReference type="STRING" id="1963862.B4O97_04900"/>
<dbReference type="GO" id="GO:0006506">
    <property type="term" value="P:GPI anchor biosynthetic process"/>
    <property type="evidence" value="ECO:0007669"/>
    <property type="project" value="TreeGrafter"/>
</dbReference>
<organism evidence="2 3">
    <name type="scientific">Marispirochaeta aestuarii</name>
    <dbReference type="NCBI Taxonomy" id="1963862"/>
    <lineage>
        <taxon>Bacteria</taxon>
        <taxon>Pseudomonadati</taxon>
        <taxon>Spirochaetota</taxon>
        <taxon>Spirochaetia</taxon>
        <taxon>Spirochaetales</taxon>
        <taxon>Spirochaetaceae</taxon>
        <taxon>Marispirochaeta</taxon>
    </lineage>
</organism>
<reference evidence="2 3" key="1">
    <citation type="submission" date="2017-03" db="EMBL/GenBank/DDBJ databases">
        <title>Draft Genome sequence of Marispirochaeta sp. strain JC444.</title>
        <authorList>
            <person name="Shivani Y."/>
            <person name="Subhash Y."/>
            <person name="Sasikala C."/>
            <person name="Ramana C."/>
        </authorList>
    </citation>
    <scope>NUCLEOTIDE SEQUENCE [LARGE SCALE GENOMIC DNA]</scope>
    <source>
        <strain evidence="2 3">JC444</strain>
    </source>
</reference>
<sequence length="238" mass="27612">MRVMTYNLHGCVGTDGRYDPERILEVIRETGPDILGMQEVRSNTGTGTELLELLRRAYPDYHLVFGKTLKDSRGDFGNALFSRYPLVECLDVDLEESAGYPGRMIRPEARRAIFARVDLGGEQLWVVVTHLDLRKRVRKGQGRLLVQAIRRYTRPSKDAVVFMGDLNEWRLLNPFLRSLDRLFSKHVAKRSFPSRFPLLPLDRIWMSGKLRRQETRAHMSRLARRASDHLPLYVDLSF</sequence>
<dbReference type="GO" id="GO:0016020">
    <property type="term" value="C:membrane"/>
    <property type="evidence" value="ECO:0007669"/>
    <property type="project" value="GOC"/>
</dbReference>
<comment type="caution">
    <text evidence="2">The sequence shown here is derived from an EMBL/GenBank/DDBJ whole genome shotgun (WGS) entry which is preliminary data.</text>
</comment>
<dbReference type="InterPro" id="IPR036691">
    <property type="entry name" value="Endo/exonu/phosph_ase_sf"/>
</dbReference>
<dbReference type="SUPFAM" id="SSF56219">
    <property type="entry name" value="DNase I-like"/>
    <property type="match status" value="1"/>
</dbReference>
<dbReference type="Gene3D" id="3.60.10.10">
    <property type="entry name" value="Endonuclease/exonuclease/phosphatase"/>
    <property type="match status" value="1"/>
</dbReference>
<keyword evidence="3" id="KW-1185">Reference proteome</keyword>
<dbReference type="PANTHER" id="PTHR14859">
    <property type="entry name" value="CALCOFLUOR WHITE HYPERSENSITIVE PROTEIN PRECURSOR"/>
    <property type="match status" value="1"/>
</dbReference>
<dbReference type="AlphaFoldDB" id="A0A1Y1S0Z0"/>
<name>A0A1Y1S0Z0_9SPIO</name>
<protein>
    <recommendedName>
        <fullName evidence="1">Endonuclease/exonuclease/phosphatase domain-containing protein</fullName>
    </recommendedName>
</protein>
<feature type="domain" description="Endonuclease/exonuclease/phosphatase" evidence="1">
    <location>
        <begin position="4"/>
        <end position="229"/>
    </location>
</feature>
<dbReference type="PANTHER" id="PTHR14859:SF15">
    <property type="entry name" value="ENDONUCLEASE_EXONUCLEASE_PHOSPHATASE DOMAIN-CONTAINING PROTEIN"/>
    <property type="match status" value="1"/>
</dbReference>
<dbReference type="InterPro" id="IPR051916">
    <property type="entry name" value="GPI-anchor_lipid_remodeler"/>
</dbReference>